<protein>
    <submittedName>
        <fullName evidence="1">Uncharacterized protein</fullName>
    </submittedName>
</protein>
<gene>
    <name evidence="1" type="ORF">RHRU231_800014</name>
</gene>
<organism evidence="1 2">
    <name type="scientific">Rhodococcus ruber</name>
    <dbReference type="NCBI Taxonomy" id="1830"/>
    <lineage>
        <taxon>Bacteria</taxon>
        <taxon>Bacillati</taxon>
        <taxon>Actinomycetota</taxon>
        <taxon>Actinomycetes</taxon>
        <taxon>Mycobacteriales</taxon>
        <taxon>Nocardiaceae</taxon>
        <taxon>Rhodococcus</taxon>
    </lineage>
</organism>
<evidence type="ECO:0000313" key="2">
    <source>
        <dbReference type="Proteomes" id="UP000042997"/>
    </source>
</evidence>
<dbReference type="Proteomes" id="UP000042997">
    <property type="component" value="Unassembled WGS sequence"/>
</dbReference>
<accession>A0A098BS62</accession>
<name>A0A098BS62_9NOCA</name>
<dbReference type="EMBL" id="CCSD01000095">
    <property type="protein sequence ID" value="CDZ91087.1"/>
    <property type="molecule type" value="Genomic_DNA"/>
</dbReference>
<dbReference type="AlphaFoldDB" id="A0A098BS62"/>
<evidence type="ECO:0000313" key="1">
    <source>
        <dbReference type="EMBL" id="CDZ91087.1"/>
    </source>
</evidence>
<sequence length="80" mass="8655">MVPFSVGTIAAFDEWTGGRGLCRPLPHPRTGAPTDFLSVAHGRRLGQTRLLGRTARRRRVLRVARDRWCTVGGDAASAAA</sequence>
<reference evidence="1 2" key="1">
    <citation type="journal article" date="2014" name="Genome Announc.">
        <title>Draft Genome Sequence of Propane- and Butane-Oxidizing Actinobacterium Rhodococcus ruber IEGM 231.</title>
        <authorList>
            <person name="Ivshina I.B."/>
            <person name="Kuyukina M.S."/>
            <person name="Krivoruchko A.V."/>
            <person name="Barbe V."/>
            <person name="Fischer C."/>
        </authorList>
    </citation>
    <scope>NUCLEOTIDE SEQUENCE [LARGE SCALE GENOMIC DNA]</scope>
</reference>
<proteinExistence type="predicted"/>